<gene>
    <name evidence="2" type="ORF">C1SCF055_LOCUS42275</name>
</gene>
<dbReference type="OrthoDB" id="8062037at2759"/>
<dbReference type="InterPro" id="IPR029063">
    <property type="entry name" value="SAM-dependent_MTases_sf"/>
</dbReference>
<dbReference type="Pfam" id="PF08212">
    <property type="entry name" value="Lipocalin_2"/>
    <property type="match status" value="1"/>
</dbReference>
<reference evidence="2" key="1">
    <citation type="submission" date="2022-10" db="EMBL/GenBank/DDBJ databases">
        <authorList>
            <person name="Chen Y."/>
            <person name="Dougan E. K."/>
            <person name="Chan C."/>
            <person name="Rhodes N."/>
            <person name="Thang M."/>
        </authorList>
    </citation>
    <scope>NUCLEOTIDE SEQUENCE</scope>
</reference>
<dbReference type="EMBL" id="CAMXCT020006648">
    <property type="protein sequence ID" value="CAL1171023.1"/>
    <property type="molecule type" value="Genomic_DNA"/>
</dbReference>
<dbReference type="Proteomes" id="UP001152797">
    <property type="component" value="Unassembled WGS sequence"/>
</dbReference>
<dbReference type="Pfam" id="PF00550">
    <property type="entry name" value="PP-binding"/>
    <property type="match status" value="1"/>
</dbReference>
<comment type="caution">
    <text evidence="2">The sequence shown here is derived from an EMBL/GenBank/DDBJ whole genome shotgun (WGS) entry which is preliminary data.</text>
</comment>
<dbReference type="InterPro" id="IPR016181">
    <property type="entry name" value="Acyl_CoA_acyltransferase"/>
</dbReference>
<sequence>MALAVLRGKDGEIYVTEDAVPPLRQSLLSPGASVDARLLRGSCQVFGTKFDLQSGEVMGPWCPQVEQSPLLLALLLRLVLLLRFLVGDTRRLRCLKSRLHQGKLEVQLEPMPKFSSCQGVSLAVARWLLLPRETLRWTGDVELQVLRLKEDPETEELKISVVPKGGGAELGRAFLRLPKSKTQPQMAQLVRQSFAQPELKDVEARCAVWVAQYVVPSARGRGLDQRMLSKILDLLHFRGFDFLLLMVDGRSQHLKTQLEAHYESQGFVKIAEPNVMGLQRAMLRPVRSVPRPGAPAPSVAAVRSGATLREAAKDGLDVGKNAFLLAHGYVCLPLLIEFVKLLPFLRNGQMPSVQTGPMKVLMRTMMILGYVKVTTQGDIGFTVVESEEVKAWEELLKDSEELLELYQVPLPFDLDSSSLPGYLSLRLRLRRRLEIRGTTWPPPVLALFDCALLAPLAVALFCGRNARPAERPACCSADLDPLLRQMALGHCEGGLELLAMPLQRCQTLLVATSYAPMLAKFQHVLYKEPSWGFNATSSGEELHVDRTLNVLGSGLQHKAFFRDLLELLKPLFTCELKQQPRYVADTGCGDGSLLMQIYNFVCKSTLRGEHLKDFPLTMIGIDLNDAALQAAGDKLSKAQVPHQLIHGDIGQPGAIIQEMRHRGIDPRQVLHVRSFLDHDRPYVAPVRRIARGSARALFVRRCFGESAYLDGMGQELALEDVYQSLVEHLRRWSVALHDTTHGLCLLEAMVLDVENTQKYFNDNVAFHFDVEAALSRQYLVPPKAFCLALAEAGLLSYSGTGKLKTYPETGEYCRIMNQHVKRSPFRLRLAESEDLEALEALQERAQVGKALEASRQILAQRLRLAPVGTFVAEADAPGLLGAIYTTQLVDMERNLSAEPSLPAEGEVMQIIALHADPEAPGVGALLRDFVLQLQRVEHPGVGCIGLSRCSAWSPAAGSMEDYVRKHQAGELSDKVLAFHSGGGVQICGVVSAARPQDVENQGAAVLIHYESPGMSETEPSKQGTESMATLESDLRAELEQMDQDPGHGDADADADVLQLDSLELAQLQRRLEKRFAVRLSLADLAREGGPTVKRLAEVIRSASTAPRRAADFSSIRSFLEETLPEDCQDGVLQMGLDSLDLARLQAAVRRHYSVDLTLEDQRSAAERRRAMAKVANLQAMEKPMELHRFMGSWYVLAHIPVKLVKEHLAHNAVETYSWDEAKQRIDVHYRFNEDAHDGPLNDSYQRGWVQNKDTSAEWRVSPKLPLFGYALSGVLRLPYIIVDRSEDYSTAIIGYPNRAYLWVLSRRPEVSSKEYEKLIDKCKSFGYDESMLGRFAVFHKCPERPLRAPTDCGAVRRCLKVETADGSFQRLSGGEDMLRARDIHYNKWRKMDRPELLRRGYYNEVNEDAWPGPFEDVFVYIICQEAAELPKIRNYIEKADAVATRQGRVLRHVLFNLNLNKLRSDIEFQRRLLPFQPGQATSKVHFDFFTTFRNAYLIRFGKYTQTVLRDPFNINYVGAMYHAYPSPWQVFMQDPDGAYVPIWATDLRPSVQCVKRKLQRANSLWRDVGLPEDDSKDDVYKVADIKAAGTIQKTVLQFIKEGAGDALWWEEGFDEEVSRKWRLA</sequence>
<dbReference type="PROSITE" id="PS50075">
    <property type="entry name" value="CARRIER"/>
    <property type="match status" value="1"/>
</dbReference>
<evidence type="ECO:0000313" key="3">
    <source>
        <dbReference type="EMBL" id="CAL1171023.1"/>
    </source>
</evidence>
<evidence type="ECO:0000313" key="5">
    <source>
        <dbReference type="Proteomes" id="UP001152797"/>
    </source>
</evidence>
<dbReference type="InterPro" id="IPR009081">
    <property type="entry name" value="PP-bd_ACP"/>
</dbReference>
<dbReference type="InterPro" id="IPR056393">
    <property type="entry name" value="AprA-like_MT2"/>
</dbReference>
<feature type="domain" description="Carrier" evidence="1">
    <location>
        <begin position="1025"/>
        <end position="1103"/>
    </location>
</feature>
<dbReference type="Gene3D" id="1.10.1200.10">
    <property type="entry name" value="ACP-like"/>
    <property type="match status" value="1"/>
</dbReference>
<dbReference type="InterPro" id="IPR047202">
    <property type="entry name" value="Lipocalin_Blc-like_dom"/>
</dbReference>
<dbReference type="EMBL" id="CAMXCT010006648">
    <property type="protein sequence ID" value="CAI4017648.1"/>
    <property type="molecule type" value="Genomic_DNA"/>
</dbReference>
<dbReference type="InterPro" id="IPR000566">
    <property type="entry name" value="Lipocln_cytosolic_FA-bd_dom"/>
</dbReference>
<organism evidence="2">
    <name type="scientific">Cladocopium goreaui</name>
    <dbReference type="NCBI Taxonomy" id="2562237"/>
    <lineage>
        <taxon>Eukaryota</taxon>
        <taxon>Sar</taxon>
        <taxon>Alveolata</taxon>
        <taxon>Dinophyceae</taxon>
        <taxon>Suessiales</taxon>
        <taxon>Symbiodiniaceae</taxon>
        <taxon>Cladocopium</taxon>
    </lineage>
</organism>
<evidence type="ECO:0000313" key="2">
    <source>
        <dbReference type="EMBL" id="CAI4017648.1"/>
    </source>
</evidence>
<dbReference type="EMBL" id="CAMXCT030006648">
    <property type="protein sequence ID" value="CAL4804960.1"/>
    <property type="molecule type" value="Genomic_DNA"/>
</dbReference>
<dbReference type="InterPro" id="IPR012674">
    <property type="entry name" value="Calycin"/>
</dbReference>
<dbReference type="PANTHER" id="PTHR34051:SF2">
    <property type="entry name" value="PROTEIN LPA3"/>
    <property type="match status" value="1"/>
</dbReference>
<dbReference type="Gene3D" id="2.40.128.20">
    <property type="match status" value="1"/>
</dbReference>
<dbReference type="Pfam" id="PF09353">
    <property type="entry name" value="DUF1995"/>
    <property type="match status" value="1"/>
</dbReference>
<dbReference type="InterPro" id="IPR044687">
    <property type="entry name" value="LPA3"/>
</dbReference>
<evidence type="ECO:0000259" key="1">
    <source>
        <dbReference type="PROSITE" id="PS50075"/>
    </source>
</evidence>
<dbReference type="Pfam" id="PF23525">
    <property type="entry name" value="Methyltransf_36"/>
    <property type="match status" value="1"/>
</dbReference>
<evidence type="ECO:0000313" key="4">
    <source>
        <dbReference type="EMBL" id="CAL4804960.1"/>
    </source>
</evidence>
<protein>
    <submittedName>
        <fullName evidence="4">Protein LPA3 (Protein LOW PSII ACCUMULATION 3, chloroplastic)</fullName>
    </submittedName>
</protein>
<dbReference type="SUPFAM" id="SSF47336">
    <property type="entry name" value="ACP-like"/>
    <property type="match status" value="1"/>
</dbReference>
<name>A0A9P1M252_9DINO</name>
<dbReference type="SUPFAM" id="SSF53335">
    <property type="entry name" value="S-adenosyl-L-methionine-dependent methyltransferases"/>
    <property type="match status" value="1"/>
</dbReference>
<dbReference type="InterPro" id="IPR018962">
    <property type="entry name" value="DUF1995"/>
</dbReference>
<proteinExistence type="predicted"/>
<dbReference type="PANTHER" id="PTHR34051">
    <property type="entry name" value="PROTEIN LOW PSII ACCUMULATION 3, CHLOROPLASTIC"/>
    <property type="match status" value="1"/>
</dbReference>
<dbReference type="SUPFAM" id="SSF55729">
    <property type="entry name" value="Acyl-CoA N-acyltransferases (Nat)"/>
    <property type="match status" value="1"/>
</dbReference>
<accession>A0A9P1M252</accession>
<dbReference type="SUPFAM" id="SSF50814">
    <property type="entry name" value="Lipocalins"/>
    <property type="match status" value="1"/>
</dbReference>
<dbReference type="CDD" id="cd19438">
    <property type="entry name" value="lipocalin_Blc-like"/>
    <property type="match status" value="1"/>
</dbReference>
<dbReference type="InterPro" id="IPR036736">
    <property type="entry name" value="ACP-like_sf"/>
</dbReference>
<reference evidence="3" key="2">
    <citation type="submission" date="2024-04" db="EMBL/GenBank/DDBJ databases">
        <authorList>
            <person name="Chen Y."/>
            <person name="Shah S."/>
            <person name="Dougan E. K."/>
            <person name="Thang M."/>
            <person name="Chan C."/>
        </authorList>
    </citation>
    <scope>NUCLEOTIDE SEQUENCE [LARGE SCALE GENOMIC DNA]</scope>
</reference>
<dbReference type="Gene3D" id="3.40.630.30">
    <property type="match status" value="2"/>
</dbReference>
<keyword evidence="5" id="KW-1185">Reference proteome</keyword>